<dbReference type="GO" id="GO:0005634">
    <property type="term" value="C:nucleus"/>
    <property type="evidence" value="ECO:0007669"/>
    <property type="project" value="UniProtKB-SubCell"/>
</dbReference>
<evidence type="ECO:0000313" key="11">
    <source>
        <dbReference type="Proteomes" id="UP001208570"/>
    </source>
</evidence>
<organism evidence="10 11">
    <name type="scientific">Paralvinella palmiformis</name>
    <dbReference type="NCBI Taxonomy" id="53620"/>
    <lineage>
        <taxon>Eukaryota</taxon>
        <taxon>Metazoa</taxon>
        <taxon>Spiralia</taxon>
        <taxon>Lophotrochozoa</taxon>
        <taxon>Annelida</taxon>
        <taxon>Polychaeta</taxon>
        <taxon>Sedentaria</taxon>
        <taxon>Canalipalpata</taxon>
        <taxon>Terebellida</taxon>
        <taxon>Terebelliformia</taxon>
        <taxon>Alvinellidae</taxon>
        <taxon>Paralvinella</taxon>
    </lineage>
</organism>
<sequence length="418" mass="47075">MLSQIEAALDIADNNKSLLSLKKSQLLSLVDQQIIQLTTTSGGISRADDGQYLDKEMAAFQAAIAEDDTSKDQQWVDSPEEPPLDEDAADLSEIIGTKCRAPYERDWGGYSYHNCMIISVESLEDSGEPKVRVMFCQPTHLSMLPCPYFLEDRCRFDDEKCSKLAVDTDCLVKDVDGVWYRAKVTDVRSDGQMYDVLFESSERTSTIDIADIIPCDSLGNDSDVEESQRDLPLSDNESDGDDDQLPVYLWRPNQSTSVLGEWENYTKGIGSRLMSKMGYVAGQGLGRECQGRVEPVPIQLLPQGKSLDKIMELKQIAGDQDLYDVLKKQKRKQKKVEKAAAESYEKNVNKHTVFDFINKKIGHKKVHVPPFPREPAVAAQMCRKLSNMEAHLTQLQSSQFTIQSHKQSRSDQKKLTIF</sequence>
<dbReference type="SUPFAM" id="SSF63748">
    <property type="entry name" value="Tudor/PWWP/MBT"/>
    <property type="match status" value="1"/>
</dbReference>
<dbReference type="PANTHER" id="PTHR46297">
    <property type="entry name" value="ZINC FINGER CCCH-TYPE WITH G PATCH DOMAIN-CONTAINING PROTEIN"/>
    <property type="match status" value="1"/>
</dbReference>
<dbReference type="EMBL" id="JAODUP010000049">
    <property type="protein sequence ID" value="KAK2165501.1"/>
    <property type="molecule type" value="Genomic_DNA"/>
</dbReference>
<gene>
    <name evidence="10" type="ORF">LSH36_49g04016</name>
</gene>
<feature type="region of interest" description="Disordered" evidence="7">
    <location>
        <begin position="219"/>
        <end position="243"/>
    </location>
</feature>
<comment type="caution">
    <text evidence="10">The sequence shown here is derived from an EMBL/GenBank/DDBJ whole genome shotgun (WGS) entry which is preliminary data.</text>
</comment>
<dbReference type="PROSITE" id="PS50304">
    <property type="entry name" value="TUDOR"/>
    <property type="match status" value="1"/>
</dbReference>
<evidence type="ECO:0000313" key="10">
    <source>
        <dbReference type="EMBL" id="KAK2165501.1"/>
    </source>
</evidence>
<evidence type="ECO:0000259" key="9">
    <source>
        <dbReference type="PROSITE" id="PS50304"/>
    </source>
</evidence>
<evidence type="ECO:0000256" key="4">
    <source>
        <dbReference type="ARBA" id="ARBA00022833"/>
    </source>
</evidence>
<evidence type="ECO:0000256" key="2">
    <source>
        <dbReference type="ARBA" id="ARBA00022723"/>
    </source>
</evidence>
<dbReference type="GO" id="GO:0001227">
    <property type="term" value="F:DNA-binding transcription repressor activity, RNA polymerase II-specific"/>
    <property type="evidence" value="ECO:0007669"/>
    <property type="project" value="TreeGrafter"/>
</dbReference>
<dbReference type="AlphaFoldDB" id="A0AAD9K6L4"/>
<evidence type="ECO:0008006" key="12">
    <source>
        <dbReference type="Google" id="ProtNLM"/>
    </source>
</evidence>
<evidence type="ECO:0000259" key="8">
    <source>
        <dbReference type="PROSITE" id="PS50174"/>
    </source>
</evidence>
<evidence type="ECO:0000256" key="5">
    <source>
        <dbReference type="ARBA" id="ARBA00023125"/>
    </source>
</evidence>
<dbReference type="GO" id="GO:0008270">
    <property type="term" value="F:zinc ion binding"/>
    <property type="evidence" value="ECO:0007669"/>
    <property type="project" value="UniProtKB-KW"/>
</dbReference>
<dbReference type="GO" id="GO:0000978">
    <property type="term" value="F:RNA polymerase II cis-regulatory region sequence-specific DNA binding"/>
    <property type="evidence" value="ECO:0007669"/>
    <property type="project" value="TreeGrafter"/>
</dbReference>
<keyword evidence="6" id="KW-0539">Nucleus</keyword>
<dbReference type="SMART" id="SM00333">
    <property type="entry name" value="TUDOR"/>
    <property type="match status" value="1"/>
</dbReference>
<dbReference type="CDD" id="cd20384">
    <property type="entry name" value="Tudor_ZGPAT"/>
    <property type="match status" value="1"/>
</dbReference>
<comment type="subcellular location">
    <subcellularLocation>
        <location evidence="1">Nucleus</location>
    </subcellularLocation>
</comment>
<keyword evidence="2" id="KW-0479">Metal-binding</keyword>
<evidence type="ECO:0000256" key="6">
    <source>
        <dbReference type="ARBA" id="ARBA00023242"/>
    </source>
</evidence>
<evidence type="ECO:0000256" key="1">
    <source>
        <dbReference type="ARBA" id="ARBA00004123"/>
    </source>
</evidence>
<dbReference type="Gene3D" id="2.30.30.140">
    <property type="match status" value="1"/>
</dbReference>
<dbReference type="InterPro" id="IPR000467">
    <property type="entry name" value="G_patch_dom"/>
</dbReference>
<dbReference type="PROSITE" id="PS50174">
    <property type="entry name" value="G_PATCH"/>
    <property type="match status" value="1"/>
</dbReference>
<feature type="domain" description="Tudor" evidence="9">
    <location>
        <begin position="163"/>
        <end position="222"/>
    </location>
</feature>
<proteinExistence type="predicted"/>
<accession>A0AAD9K6L4</accession>
<keyword evidence="11" id="KW-1185">Reference proteome</keyword>
<dbReference type="Proteomes" id="UP001208570">
    <property type="component" value="Unassembled WGS sequence"/>
</dbReference>
<evidence type="ECO:0000256" key="3">
    <source>
        <dbReference type="ARBA" id="ARBA00022771"/>
    </source>
</evidence>
<dbReference type="PANTHER" id="PTHR46297:SF1">
    <property type="entry name" value="ZINC FINGER CCCH-TYPE WITH G PATCH DOMAIN-CONTAINING PROTEIN"/>
    <property type="match status" value="1"/>
</dbReference>
<reference evidence="10" key="1">
    <citation type="journal article" date="2023" name="Mol. Biol. Evol.">
        <title>Third-Generation Sequencing Reveals the Adaptive Role of the Epigenome in Three Deep-Sea Polychaetes.</title>
        <authorList>
            <person name="Perez M."/>
            <person name="Aroh O."/>
            <person name="Sun Y."/>
            <person name="Lan Y."/>
            <person name="Juniper S.K."/>
            <person name="Young C.R."/>
            <person name="Angers B."/>
            <person name="Qian P.Y."/>
        </authorList>
    </citation>
    <scope>NUCLEOTIDE SEQUENCE</scope>
    <source>
        <strain evidence="10">P08H-3</strain>
    </source>
</reference>
<keyword evidence="5" id="KW-0238">DNA-binding</keyword>
<dbReference type="Gene3D" id="2.30.30.1190">
    <property type="match status" value="1"/>
</dbReference>
<name>A0AAD9K6L4_9ANNE</name>
<dbReference type="SMART" id="SM00443">
    <property type="entry name" value="G_patch"/>
    <property type="match status" value="1"/>
</dbReference>
<dbReference type="Pfam" id="PF01585">
    <property type="entry name" value="G-patch"/>
    <property type="match status" value="1"/>
</dbReference>
<keyword evidence="3" id="KW-0863">Zinc-finger</keyword>
<evidence type="ECO:0000256" key="7">
    <source>
        <dbReference type="SAM" id="MobiDB-lite"/>
    </source>
</evidence>
<keyword evidence="4" id="KW-0862">Zinc</keyword>
<protein>
    <recommendedName>
        <fullName evidence="12">Zinc finger CCCH-type with G patch domain-containing protein</fullName>
    </recommendedName>
</protein>
<feature type="domain" description="G-patch" evidence="8">
    <location>
        <begin position="266"/>
        <end position="312"/>
    </location>
</feature>
<dbReference type="InterPro" id="IPR002999">
    <property type="entry name" value="Tudor"/>
</dbReference>